<evidence type="ECO:0000313" key="4">
    <source>
        <dbReference type="EMBL" id="MUV15725.1"/>
    </source>
</evidence>
<feature type="transmembrane region" description="Helical" evidence="1">
    <location>
        <begin position="275"/>
        <end position="293"/>
    </location>
</feature>
<keyword evidence="5" id="KW-1185">Reference proteome</keyword>
<feature type="transmembrane region" description="Helical" evidence="1">
    <location>
        <begin position="338"/>
        <end position="359"/>
    </location>
</feature>
<dbReference type="InterPro" id="IPR050879">
    <property type="entry name" value="Acyltransferase_3"/>
</dbReference>
<feature type="transmembrane region" description="Helical" evidence="1">
    <location>
        <begin position="88"/>
        <end position="108"/>
    </location>
</feature>
<feature type="transmembrane region" description="Helical" evidence="1">
    <location>
        <begin position="305"/>
        <end position="326"/>
    </location>
</feature>
<dbReference type="PANTHER" id="PTHR23028">
    <property type="entry name" value="ACETYLTRANSFERASE"/>
    <property type="match status" value="1"/>
</dbReference>
<keyword evidence="4" id="KW-0808">Transferase</keyword>
<dbReference type="GO" id="GO:0016747">
    <property type="term" value="F:acyltransferase activity, transferring groups other than amino-acyl groups"/>
    <property type="evidence" value="ECO:0007669"/>
    <property type="project" value="InterPro"/>
</dbReference>
<gene>
    <name evidence="4" type="ORF">GN331_16100</name>
</gene>
<feature type="transmembrane region" description="Helical" evidence="1">
    <location>
        <begin position="152"/>
        <end position="171"/>
    </location>
</feature>
<evidence type="ECO:0000259" key="3">
    <source>
        <dbReference type="Pfam" id="PF19040"/>
    </source>
</evidence>
<feature type="domain" description="SGNH" evidence="3">
    <location>
        <begin position="386"/>
        <end position="568"/>
    </location>
</feature>
<feature type="domain" description="Acyltransferase 3" evidence="2">
    <location>
        <begin position="23"/>
        <end position="323"/>
    </location>
</feature>
<evidence type="ECO:0000256" key="1">
    <source>
        <dbReference type="SAM" id="Phobius"/>
    </source>
</evidence>
<comment type="caution">
    <text evidence="4">The sequence shown here is derived from an EMBL/GenBank/DDBJ whole genome shotgun (WGS) entry which is preliminary data.</text>
</comment>
<name>A0A7C9LZ70_9GAMM</name>
<dbReference type="Pfam" id="PF01757">
    <property type="entry name" value="Acyl_transf_3"/>
    <property type="match status" value="1"/>
</dbReference>
<evidence type="ECO:0000259" key="2">
    <source>
        <dbReference type="Pfam" id="PF01757"/>
    </source>
</evidence>
<dbReference type="InterPro" id="IPR002656">
    <property type="entry name" value="Acyl_transf_3_dom"/>
</dbReference>
<keyword evidence="1" id="KW-1133">Transmembrane helix</keyword>
<keyword evidence="4" id="KW-0012">Acyltransferase</keyword>
<keyword evidence="1" id="KW-0812">Transmembrane</keyword>
<dbReference type="AlphaFoldDB" id="A0A7C9LZ70"/>
<feature type="transmembrane region" description="Helical" evidence="1">
    <location>
        <begin position="230"/>
        <end position="263"/>
    </location>
</feature>
<protein>
    <submittedName>
        <fullName evidence="4">Acyltransferase family protein</fullName>
    </submittedName>
</protein>
<dbReference type="InterPro" id="IPR043968">
    <property type="entry name" value="SGNH"/>
</dbReference>
<accession>A0A7C9LZ70</accession>
<dbReference type="PANTHER" id="PTHR23028:SF53">
    <property type="entry name" value="ACYL_TRANSF_3 DOMAIN-CONTAINING PROTEIN"/>
    <property type="match status" value="1"/>
</dbReference>
<proteinExistence type="predicted"/>
<reference evidence="4 5" key="1">
    <citation type="submission" date="2019-12" db="EMBL/GenBank/DDBJ databases">
        <authorList>
            <person name="Xu J."/>
        </authorList>
    </citation>
    <scope>NUCLEOTIDE SEQUENCE [LARGE SCALE GENOMIC DNA]</scope>
    <source>
        <strain evidence="4 5">HX-5-24</strain>
    </source>
</reference>
<dbReference type="GO" id="GO:0016020">
    <property type="term" value="C:membrane"/>
    <property type="evidence" value="ECO:0007669"/>
    <property type="project" value="TreeGrafter"/>
</dbReference>
<evidence type="ECO:0000313" key="5">
    <source>
        <dbReference type="Proteomes" id="UP000479692"/>
    </source>
</evidence>
<sequence length="569" mass="62324">MARGTHPARHPSDNGGMGNVYRPEIDGLRAIAVLSVLAYHAGLGGAGFVGVDVFFVISGYLITSLLLKEHREHGTIDLLAFYARRVRRIVPAATLVVLVTLVAAWFLLDPLSQAQTARSAGASLAFFANVFFQLNTGGYWDAASDEMPLLHLWSLSVEEQFYFLWPALLLFTRSRKAMVALALASFALCEWWIAQSSDAAFFQMPARFWELAIGGLVAASSLRLPSWASALGVVVVLVACVVPIGHFPGIGAAPAVLGAALIVAGGSNRFLASKPMVWVGLISYSLYLWHWPLLALYRATDGDDLRVRLALCAVSVVLAIVTWKYVEQPFRKMRSASGRTVLSGAALSAVLAVISINVLRPYDPPTAVAIDRPDPTCRYLAMDTAFPKCPDPKGATVAVWGDSMAYSWMPMAGNAINYTRDACRPFDTQGECGKFNAQVMQRIQGVDTVIFAGWWIKYMPDLDPVLDKLTHTRRIVIVGPTPLLRTPVPKCLRGAPDCAVPRAEFDARVRPVYAKLHALQARYPNVEVLDVTDRFCTATECPPVLDGVPLYWDTHHVSATKARQFRHAW</sequence>
<dbReference type="EMBL" id="WOXT01000006">
    <property type="protein sequence ID" value="MUV15725.1"/>
    <property type="molecule type" value="Genomic_DNA"/>
</dbReference>
<feature type="transmembrane region" description="Helical" evidence="1">
    <location>
        <begin position="43"/>
        <end position="67"/>
    </location>
</feature>
<dbReference type="GO" id="GO:0009103">
    <property type="term" value="P:lipopolysaccharide biosynthetic process"/>
    <property type="evidence" value="ECO:0007669"/>
    <property type="project" value="TreeGrafter"/>
</dbReference>
<dbReference type="Pfam" id="PF19040">
    <property type="entry name" value="SGNH"/>
    <property type="match status" value="1"/>
</dbReference>
<dbReference type="Proteomes" id="UP000479692">
    <property type="component" value="Unassembled WGS sequence"/>
</dbReference>
<organism evidence="4 5">
    <name type="scientific">Noviluteimonas gilva</name>
    <dbReference type="NCBI Taxonomy" id="2682097"/>
    <lineage>
        <taxon>Bacteria</taxon>
        <taxon>Pseudomonadati</taxon>
        <taxon>Pseudomonadota</taxon>
        <taxon>Gammaproteobacteria</taxon>
        <taxon>Lysobacterales</taxon>
        <taxon>Lysobacteraceae</taxon>
        <taxon>Noviluteimonas</taxon>
    </lineage>
</organism>
<keyword evidence="1" id="KW-0472">Membrane</keyword>